<dbReference type="EMBL" id="CP007201">
    <property type="protein sequence ID" value="AHJ11698.1"/>
    <property type="molecule type" value="Genomic_DNA"/>
</dbReference>
<dbReference type="Proteomes" id="UP000019322">
    <property type="component" value="Chromosome"/>
</dbReference>
<feature type="domain" description="HicB-like antitoxin of toxin-antitoxin system" evidence="1">
    <location>
        <begin position="77"/>
        <end position="113"/>
    </location>
</feature>
<name>A0AA86ALH6_SULMK</name>
<proteinExistence type="predicted"/>
<dbReference type="SUPFAM" id="SSF143100">
    <property type="entry name" value="TTHA1013/TTHA0281-like"/>
    <property type="match status" value="1"/>
</dbReference>
<gene>
    <name evidence="2" type="ORF">SMUL_0417</name>
</gene>
<dbReference type="AlphaFoldDB" id="A0AA86ALH6"/>
<dbReference type="InterPro" id="IPR031807">
    <property type="entry name" value="HicB-like"/>
</dbReference>
<dbReference type="InterPro" id="IPR035069">
    <property type="entry name" value="TTHA1013/TTHA0281-like"/>
</dbReference>
<dbReference type="KEGG" id="smul:SMUL_0417"/>
<sequence>MKKNLDYYTNLDYEIIVKKVKPEDGGGWFAYYKDFKGVMGDGESADEALQSAQEAFKALVMVMLESKESIAEPNEADKSLRINISMPERLVKKIDDFIAPLHLTRSAFLQKVAMKEIGV</sequence>
<protein>
    <recommendedName>
        <fullName evidence="1">HicB-like antitoxin of toxin-antitoxin system domain-containing protein</fullName>
    </recommendedName>
</protein>
<organism evidence="2 3">
    <name type="scientific">Sulfurospirillum multivorans (strain DM 12446 / JCM 15788 / NBRC 109480)</name>
    <dbReference type="NCBI Taxonomy" id="1150621"/>
    <lineage>
        <taxon>Bacteria</taxon>
        <taxon>Pseudomonadati</taxon>
        <taxon>Campylobacterota</taxon>
        <taxon>Epsilonproteobacteria</taxon>
        <taxon>Campylobacterales</taxon>
        <taxon>Sulfurospirillaceae</taxon>
        <taxon>Sulfurospirillum</taxon>
    </lineage>
</organism>
<evidence type="ECO:0000313" key="3">
    <source>
        <dbReference type="Proteomes" id="UP000019322"/>
    </source>
</evidence>
<evidence type="ECO:0000259" key="1">
    <source>
        <dbReference type="Pfam" id="PF15919"/>
    </source>
</evidence>
<dbReference type="Gene3D" id="3.30.160.250">
    <property type="match status" value="1"/>
</dbReference>
<evidence type="ECO:0000313" key="2">
    <source>
        <dbReference type="EMBL" id="AHJ11698.1"/>
    </source>
</evidence>
<dbReference type="Pfam" id="PF15919">
    <property type="entry name" value="HicB_lk_antitox"/>
    <property type="match status" value="1"/>
</dbReference>
<accession>A0AA86ALH6</accession>
<dbReference type="RefSeq" id="WP_025343612.1">
    <property type="nucleotide sequence ID" value="NZ_CP007201.1"/>
</dbReference>
<reference evidence="2 3" key="1">
    <citation type="journal article" date="2014" name="Environ. Microbiol.">
        <title>Insights into organohalide respiration and the versatile catabolism of Sulfurospirillum multivorans gained from comparative genomics and physiological studies.</title>
        <authorList>
            <person name="Goris T."/>
            <person name="Schubert T."/>
            <person name="Gadkari J."/>
            <person name="Wubet T."/>
            <person name="Tarkka M."/>
            <person name="Buscot F."/>
            <person name="Adrian L."/>
            <person name="Diekert G."/>
        </authorList>
    </citation>
    <scope>NUCLEOTIDE SEQUENCE [LARGE SCALE GENOMIC DNA]</scope>
    <source>
        <strain evidence="3">DM 12446 / JCM 15788 / NBRC 109480</strain>
    </source>
</reference>